<proteinExistence type="predicted"/>
<gene>
    <name evidence="3" type="ORF">JD82_04442</name>
</gene>
<feature type="transmembrane region" description="Helical" evidence="2">
    <location>
        <begin position="26"/>
        <end position="45"/>
    </location>
</feature>
<feature type="region of interest" description="Disordered" evidence="1">
    <location>
        <begin position="52"/>
        <end position="102"/>
    </location>
</feature>
<organism evidence="3 4">
    <name type="scientific">Prauserella rugosa</name>
    <dbReference type="NCBI Taxonomy" id="43354"/>
    <lineage>
        <taxon>Bacteria</taxon>
        <taxon>Bacillati</taxon>
        <taxon>Actinomycetota</taxon>
        <taxon>Actinomycetes</taxon>
        <taxon>Pseudonocardiales</taxon>
        <taxon>Pseudonocardiaceae</taxon>
        <taxon>Prauserella</taxon>
    </lineage>
</organism>
<dbReference type="AlphaFoldDB" id="A0A660CGF4"/>
<comment type="caution">
    <text evidence="3">The sequence shown here is derived from an EMBL/GenBank/DDBJ whole genome shotgun (WGS) entry which is preliminary data.</text>
</comment>
<keyword evidence="2" id="KW-0812">Transmembrane</keyword>
<evidence type="ECO:0000313" key="3">
    <source>
        <dbReference type="EMBL" id="TWH22560.1"/>
    </source>
</evidence>
<protein>
    <submittedName>
        <fullName evidence="3">Uncharacterized protein</fullName>
    </submittedName>
</protein>
<sequence length="200" mass="21462">MPIRTNRGRAAVYRRLWGWPMRSPSHLAGTVIVVVALIVSIGIIVPRLTADDRGPAAAPVESSSRSYHDGGGAGGDASDSEVATTRLTAPRETPTEAPADPQALRVAENWAKAWVDHEKGTKVDQWLEGLRPYTTAEFLPVMRSVNPDNIPATKVEGKAEAGESYTRSVEAVVSTDGPDLSVTVIKTDSGWRVSNYDQVG</sequence>
<evidence type="ECO:0000256" key="2">
    <source>
        <dbReference type="SAM" id="Phobius"/>
    </source>
</evidence>
<dbReference type="OrthoDB" id="3555448at2"/>
<dbReference type="Proteomes" id="UP000317303">
    <property type="component" value="Unassembled WGS sequence"/>
</dbReference>
<name>A0A660CGF4_9PSEU</name>
<evidence type="ECO:0000256" key="1">
    <source>
        <dbReference type="SAM" id="MobiDB-lite"/>
    </source>
</evidence>
<accession>A0A660CGF4</accession>
<reference evidence="3 4" key="1">
    <citation type="submission" date="2019-07" db="EMBL/GenBank/DDBJ databases">
        <title>R&amp;d 2014.</title>
        <authorList>
            <person name="Klenk H.-P."/>
        </authorList>
    </citation>
    <scope>NUCLEOTIDE SEQUENCE [LARGE SCALE GENOMIC DNA]</scope>
    <source>
        <strain evidence="3 4">DSM 43194</strain>
    </source>
</reference>
<evidence type="ECO:0000313" key="4">
    <source>
        <dbReference type="Proteomes" id="UP000317303"/>
    </source>
</evidence>
<keyword evidence="2" id="KW-1133">Transmembrane helix</keyword>
<dbReference type="RefSeq" id="WP_030534353.1">
    <property type="nucleotide sequence ID" value="NZ_JOIJ01000030.1"/>
</dbReference>
<keyword evidence="4" id="KW-1185">Reference proteome</keyword>
<keyword evidence="2" id="KW-0472">Membrane</keyword>
<dbReference type="EMBL" id="VLJV01000001">
    <property type="protein sequence ID" value="TWH22560.1"/>
    <property type="molecule type" value="Genomic_DNA"/>
</dbReference>